<dbReference type="Proteomes" id="UP001227230">
    <property type="component" value="Chromosome 1"/>
</dbReference>
<keyword evidence="2" id="KW-1185">Reference proteome</keyword>
<proteinExistence type="predicted"/>
<reference evidence="1 2" key="1">
    <citation type="journal article" date="2023" name="Hortic Res">
        <title>The complete reference genome for grapevine (Vitis vinifera L.) genetics and breeding.</title>
        <authorList>
            <person name="Shi X."/>
            <person name="Cao S."/>
            <person name="Wang X."/>
            <person name="Huang S."/>
            <person name="Wang Y."/>
            <person name="Liu Z."/>
            <person name="Liu W."/>
            <person name="Leng X."/>
            <person name="Peng Y."/>
            <person name="Wang N."/>
            <person name="Wang Y."/>
            <person name="Ma Z."/>
            <person name="Xu X."/>
            <person name="Zhang F."/>
            <person name="Xue H."/>
            <person name="Zhong H."/>
            <person name="Wang Y."/>
            <person name="Zhang K."/>
            <person name="Velt A."/>
            <person name="Avia K."/>
            <person name="Holtgrawe D."/>
            <person name="Grimplet J."/>
            <person name="Matus J.T."/>
            <person name="Ware D."/>
            <person name="Wu X."/>
            <person name="Wang H."/>
            <person name="Liu C."/>
            <person name="Fang Y."/>
            <person name="Rustenholz C."/>
            <person name="Cheng Z."/>
            <person name="Xiao H."/>
            <person name="Zhou Y."/>
        </authorList>
    </citation>
    <scope>NUCLEOTIDE SEQUENCE [LARGE SCALE GENOMIC DNA]</scope>
    <source>
        <strain evidence="2">cv. Pinot noir / PN40024</strain>
        <tissue evidence="1">Leaf</tissue>
    </source>
</reference>
<sequence>MSLQPGDPAIGVPGSTLLLTRQVVEQAGAEAVETKVRAEGGYRISKGVANSQGYPIKDGWHSSVGGSAVGVGSATRRPALAIEKPIKKINSIEHLVQIEGSLRESLDQVQTHKENIEKQQLTPLECYSQMGCIYPLEWVLTSSFNPYHGLLIMTVNKWFYPRNQTGFPKGRGLPCRFLLWKLFWPAERMNQQENHVDYHAGGSFEAPQPAYDTPNVVGLPHLVLVLLQYLIGV</sequence>
<name>A0ABY9BEZ2_VITVI</name>
<evidence type="ECO:0000313" key="2">
    <source>
        <dbReference type="Proteomes" id="UP001227230"/>
    </source>
</evidence>
<gene>
    <name evidence="1" type="ORF">VitviT2T_000980</name>
</gene>
<accession>A0ABY9BEZ2</accession>
<organism evidence="1 2">
    <name type="scientific">Vitis vinifera</name>
    <name type="common">Grape</name>
    <dbReference type="NCBI Taxonomy" id="29760"/>
    <lineage>
        <taxon>Eukaryota</taxon>
        <taxon>Viridiplantae</taxon>
        <taxon>Streptophyta</taxon>
        <taxon>Embryophyta</taxon>
        <taxon>Tracheophyta</taxon>
        <taxon>Spermatophyta</taxon>
        <taxon>Magnoliopsida</taxon>
        <taxon>eudicotyledons</taxon>
        <taxon>Gunneridae</taxon>
        <taxon>Pentapetalae</taxon>
        <taxon>rosids</taxon>
        <taxon>Vitales</taxon>
        <taxon>Vitaceae</taxon>
        <taxon>Viteae</taxon>
        <taxon>Vitis</taxon>
    </lineage>
</organism>
<protein>
    <submittedName>
        <fullName evidence="1">Uncharacterized protein</fullName>
    </submittedName>
</protein>
<dbReference type="EMBL" id="CP126648">
    <property type="protein sequence ID" value="WJZ81122.1"/>
    <property type="molecule type" value="Genomic_DNA"/>
</dbReference>
<evidence type="ECO:0000313" key="1">
    <source>
        <dbReference type="EMBL" id="WJZ81122.1"/>
    </source>
</evidence>